<keyword evidence="3" id="KW-1185">Reference proteome</keyword>
<evidence type="ECO:0000259" key="1">
    <source>
        <dbReference type="PROSITE" id="PS50181"/>
    </source>
</evidence>
<dbReference type="EMBL" id="KZ805326">
    <property type="protein sequence ID" value="PVI03895.1"/>
    <property type="molecule type" value="Genomic_DNA"/>
</dbReference>
<protein>
    <recommendedName>
        <fullName evidence="1">F-box domain-containing protein</fullName>
    </recommendedName>
</protein>
<evidence type="ECO:0000313" key="2">
    <source>
        <dbReference type="EMBL" id="PVI03895.1"/>
    </source>
</evidence>
<dbReference type="Proteomes" id="UP000244855">
    <property type="component" value="Unassembled WGS sequence"/>
</dbReference>
<dbReference type="PROSITE" id="PS50181">
    <property type="entry name" value="FBOX"/>
    <property type="match status" value="1"/>
</dbReference>
<dbReference type="AlphaFoldDB" id="A0A2V1E384"/>
<proteinExistence type="predicted"/>
<accession>A0A2V1E384</accession>
<reference evidence="2 3" key="1">
    <citation type="journal article" date="2018" name="Sci. Rep.">
        <title>Comparative genomics provides insights into the lifestyle and reveals functional heterogeneity of dark septate endophytic fungi.</title>
        <authorList>
            <person name="Knapp D.G."/>
            <person name="Nemeth J.B."/>
            <person name="Barry K."/>
            <person name="Hainaut M."/>
            <person name="Henrissat B."/>
            <person name="Johnson J."/>
            <person name="Kuo A."/>
            <person name="Lim J.H.P."/>
            <person name="Lipzen A."/>
            <person name="Nolan M."/>
            <person name="Ohm R.A."/>
            <person name="Tamas L."/>
            <person name="Grigoriev I.V."/>
            <person name="Spatafora J.W."/>
            <person name="Nagy L.G."/>
            <person name="Kovacs G.M."/>
        </authorList>
    </citation>
    <scope>NUCLEOTIDE SEQUENCE [LARGE SCALE GENOMIC DNA]</scope>
    <source>
        <strain evidence="2 3">DSE2036</strain>
    </source>
</reference>
<dbReference type="Pfam" id="PF00646">
    <property type="entry name" value="F-box"/>
    <property type="match status" value="1"/>
</dbReference>
<organism evidence="2 3">
    <name type="scientific">Periconia macrospinosa</name>
    <dbReference type="NCBI Taxonomy" id="97972"/>
    <lineage>
        <taxon>Eukaryota</taxon>
        <taxon>Fungi</taxon>
        <taxon>Dikarya</taxon>
        <taxon>Ascomycota</taxon>
        <taxon>Pezizomycotina</taxon>
        <taxon>Dothideomycetes</taxon>
        <taxon>Pleosporomycetidae</taxon>
        <taxon>Pleosporales</taxon>
        <taxon>Massarineae</taxon>
        <taxon>Periconiaceae</taxon>
        <taxon>Periconia</taxon>
    </lineage>
</organism>
<sequence>MADSFPIETLTCSTHSRTPDILRIEDLKYALFPNEFRFQHEPPQNGSLGLLRKLPTELLFDILEQLPIQSLLRFRKASLHARDIVDKMPKLHTLMKHAPQILYAIILLKPSTPIPLQDLSKKLKQMTCDICGDLAPYFWVPTASRTCLTCLHYRYTPRTQDELAMVYTNRYESSLKRDTSSRISFRPSLPSFRDAYFSSLPSYRYCQTTFRTNTLPGGEQINIRSTRSIRLYQTQSDADVRAIRQVGFPQPPCPPGENNDWEFPTRAVLRTVNEYPDWVKEMSVTGLHYAPRIPRRYFAAIAAPWVHDGTVETPVFCVTCSYSERFFERAFTREGFREHLVRDCRVGPFNPRALELRFSQRVPFRNHRYYEES</sequence>
<feature type="domain" description="F-box" evidence="1">
    <location>
        <begin position="48"/>
        <end position="98"/>
    </location>
</feature>
<evidence type="ECO:0000313" key="3">
    <source>
        <dbReference type="Proteomes" id="UP000244855"/>
    </source>
</evidence>
<dbReference type="STRING" id="97972.A0A2V1E384"/>
<dbReference type="SMART" id="SM00256">
    <property type="entry name" value="FBOX"/>
    <property type="match status" value="1"/>
</dbReference>
<dbReference type="OrthoDB" id="3792830at2759"/>
<name>A0A2V1E384_9PLEO</name>
<gene>
    <name evidence="2" type="ORF">DM02DRAFT_652130</name>
</gene>
<dbReference type="InterPro" id="IPR001810">
    <property type="entry name" value="F-box_dom"/>
</dbReference>